<evidence type="ECO:0000313" key="2">
    <source>
        <dbReference type="EMBL" id="GHJ86326.1"/>
    </source>
</evidence>
<evidence type="ECO:0000313" key="3">
    <source>
        <dbReference type="Proteomes" id="UP000620104"/>
    </source>
</evidence>
<accession>A0A8H3TRX9</accession>
<feature type="compositionally biased region" description="Polar residues" evidence="1">
    <location>
        <begin position="1"/>
        <end position="20"/>
    </location>
</feature>
<gene>
    <name evidence="2" type="ORF">NliqN6_2728</name>
</gene>
<evidence type="ECO:0000256" key="1">
    <source>
        <dbReference type="SAM" id="MobiDB-lite"/>
    </source>
</evidence>
<name>A0A8H3TRX9_9TREE</name>
<sequence length="98" mass="11018">MQTTLLRSLSHDQPSANQASADPKYCRHCFPSFEIPHIDALNARQTGEWYPFTDLAYGQRWQVHASKAEVAFCGEREAGDAFARAIKGEAIRVNRVPL</sequence>
<feature type="region of interest" description="Disordered" evidence="1">
    <location>
        <begin position="1"/>
        <end position="22"/>
    </location>
</feature>
<dbReference type="AlphaFoldDB" id="A0A8H3TRX9"/>
<organism evidence="2 3">
    <name type="scientific">Naganishia liquefaciens</name>
    <dbReference type="NCBI Taxonomy" id="104408"/>
    <lineage>
        <taxon>Eukaryota</taxon>
        <taxon>Fungi</taxon>
        <taxon>Dikarya</taxon>
        <taxon>Basidiomycota</taxon>
        <taxon>Agaricomycotina</taxon>
        <taxon>Tremellomycetes</taxon>
        <taxon>Filobasidiales</taxon>
        <taxon>Filobasidiaceae</taxon>
        <taxon>Naganishia</taxon>
    </lineage>
</organism>
<comment type="caution">
    <text evidence="2">The sequence shown here is derived from an EMBL/GenBank/DDBJ whole genome shotgun (WGS) entry which is preliminary data.</text>
</comment>
<reference evidence="2" key="1">
    <citation type="submission" date="2020-07" db="EMBL/GenBank/DDBJ databases">
        <title>Draft Genome Sequence of a Deep-Sea Yeast, Naganishia (Cryptococcus) liquefaciens strain N6.</title>
        <authorList>
            <person name="Han Y.W."/>
            <person name="Kajitani R."/>
            <person name="Morimoto H."/>
            <person name="Parhat M."/>
            <person name="Tsubouchi H."/>
            <person name="Bakenova O."/>
            <person name="Ogata M."/>
            <person name="Argunhan B."/>
            <person name="Aoki R."/>
            <person name="Kajiwara S."/>
            <person name="Itoh T."/>
            <person name="Iwasaki H."/>
        </authorList>
    </citation>
    <scope>NUCLEOTIDE SEQUENCE</scope>
    <source>
        <strain evidence="2">N6</strain>
    </source>
</reference>
<protein>
    <submittedName>
        <fullName evidence="2">Uncharacterized protein</fullName>
    </submittedName>
</protein>
<dbReference type="EMBL" id="BLZA01000017">
    <property type="protein sequence ID" value="GHJ86326.1"/>
    <property type="molecule type" value="Genomic_DNA"/>
</dbReference>
<proteinExistence type="predicted"/>
<dbReference type="Proteomes" id="UP000620104">
    <property type="component" value="Unassembled WGS sequence"/>
</dbReference>
<keyword evidence="3" id="KW-1185">Reference proteome</keyword>